<gene>
    <name evidence="2" type="ORF">CB0940_11192</name>
</gene>
<dbReference type="PROSITE" id="PS50097">
    <property type="entry name" value="BTB"/>
    <property type="match status" value="1"/>
</dbReference>
<protein>
    <recommendedName>
        <fullName evidence="1">BTB domain-containing protein</fullName>
    </recommendedName>
</protein>
<dbReference type="SUPFAM" id="SSF54695">
    <property type="entry name" value="POZ domain"/>
    <property type="match status" value="1"/>
</dbReference>
<name>A0A2G5HE69_CERBT</name>
<dbReference type="Gene3D" id="3.30.710.10">
    <property type="entry name" value="Potassium Channel Kv1.1, Chain A"/>
    <property type="match status" value="1"/>
</dbReference>
<dbReference type="PANTHER" id="PTHR47843:SF5">
    <property type="entry name" value="BTB_POZ DOMAIN PROTEIN"/>
    <property type="match status" value="1"/>
</dbReference>
<dbReference type="CDD" id="cd18186">
    <property type="entry name" value="BTB_POZ_ZBTB_KLHL-like"/>
    <property type="match status" value="1"/>
</dbReference>
<sequence>MHTMDHYKFSTTKLLDNGKFSDFTIVCGATGREYKTHRSILSSQSKWFDRCCSREDFIEGQERRAVLREDDPLALEKMVEYFYRFDYSDDVSGVDQDHQSPPSVVSSGTIVDVIAASITELPIQLHAQVYAIADKYEAPDVKKAAQDKFRAELAKNMDSTKVMGAAIAAVYLETELPESDRGLKDLLATAWVVPGNRRITELHVDCLKYVLTAAPDFLFDVQKLLLRSFPSCTRHPKFRCPSCKKLSVVYYSSVEELWRSTPISCNACHTGVQPRWIEFSQYLKVERWWVTEQGA</sequence>
<comment type="caution">
    <text evidence="2">The sequence shown here is derived from an EMBL/GenBank/DDBJ whole genome shotgun (WGS) entry which is preliminary data.</text>
</comment>
<dbReference type="OrthoDB" id="3646030at2759"/>
<evidence type="ECO:0000259" key="1">
    <source>
        <dbReference type="PROSITE" id="PS50097"/>
    </source>
</evidence>
<dbReference type="Pfam" id="PF00651">
    <property type="entry name" value="BTB"/>
    <property type="match status" value="1"/>
</dbReference>
<proteinExistence type="predicted"/>
<dbReference type="InterPro" id="IPR000210">
    <property type="entry name" value="BTB/POZ_dom"/>
</dbReference>
<dbReference type="Proteomes" id="UP000230605">
    <property type="component" value="Chromosome 9"/>
</dbReference>
<dbReference type="PANTHER" id="PTHR47843">
    <property type="entry name" value="BTB DOMAIN-CONTAINING PROTEIN-RELATED"/>
    <property type="match status" value="1"/>
</dbReference>
<organism evidence="2 3">
    <name type="scientific">Cercospora beticola</name>
    <name type="common">Sugarbeet leaf spot fungus</name>
    <dbReference type="NCBI Taxonomy" id="122368"/>
    <lineage>
        <taxon>Eukaryota</taxon>
        <taxon>Fungi</taxon>
        <taxon>Dikarya</taxon>
        <taxon>Ascomycota</taxon>
        <taxon>Pezizomycotina</taxon>
        <taxon>Dothideomycetes</taxon>
        <taxon>Dothideomycetidae</taxon>
        <taxon>Mycosphaerellales</taxon>
        <taxon>Mycosphaerellaceae</taxon>
        <taxon>Cercospora</taxon>
    </lineage>
</organism>
<reference evidence="2 3" key="1">
    <citation type="submission" date="2015-10" db="EMBL/GenBank/DDBJ databases">
        <title>The cercosporin biosynthetic gene cluster was horizontally transferred to several fungal lineages and shown to be expanded in Cercospora beticola based on microsynteny with recipient genomes.</title>
        <authorList>
            <person name="De Jonge R."/>
            <person name="Ebert M.K."/>
            <person name="Suttle J.C."/>
            <person name="Jurick Ii W.M."/>
            <person name="Secor G.A."/>
            <person name="Thomma B.P."/>
            <person name="Van De Peer Y."/>
            <person name="Bolton M.D."/>
        </authorList>
    </citation>
    <scope>NUCLEOTIDE SEQUENCE [LARGE SCALE GENOMIC DNA]</scope>
    <source>
        <strain evidence="2 3">09-40</strain>
    </source>
</reference>
<accession>A0A2G5HE69</accession>
<evidence type="ECO:0000313" key="2">
    <source>
        <dbReference type="EMBL" id="PIA90851.1"/>
    </source>
</evidence>
<evidence type="ECO:0000313" key="3">
    <source>
        <dbReference type="Proteomes" id="UP000230605"/>
    </source>
</evidence>
<dbReference type="EMBL" id="LKMD01000107">
    <property type="protein sequence ID" value="PIA90851.1"/>
    <property type="molecule type" value="Genomic_DNA"/>
</dbReference>
<feature type="domain" description="BTB" evidence="1">
    <location>
        <begin position="21"/>
        <end position="83"/>
    </location>
</feature>
<dbReference type="InterPro" id="IPR011333">
    <property type="entry name" value="SKP1/BTB/POZ_sf"/>
</dbReference>
<dbReference type="AlphaFoldDB" id="A0A2G5HE69"/>